<dbReference type="Proteomes" id="UP001366503">
    <property type="component" value="Unassembled WGS sequence"/>
</dbReference>
<dbReference type="RefSeq" id="WP_224601673.1">
    <property type="nucleotide sequence ID" value="NZ_JAPYKO010000018.1"/>
</dbReference>
<evidence type="ECO:0000256" key="1">
    <source>
        <dbReference type="SAM" id="SignalP"/>
    </source>
</evidence>
<evidence type="ECO:0000313" key="3">
    <source>
        <dbReference type="Proteomes" id="UP001366503"/>
    </source>
</evidence>
<feature type="signal peptide" evidence="1">
    <location>
        <begin position="1"/>
        <end position="21"/>
    </location>
</feature>
<keyword evidence="1" id="KW-0732">Signal</keyword>
<protein>
    <submittedName>
        <fullName evidence="2">Uncharacterized protein</fullName>
    </submittedName>
</protein>
<sequence length="252" mass="27389">MGRGFIATVFCLLMLSGKAFAGWYQVENYEGSIGPNPVHVSLQRYASFGSGISVKGSYFYDAKQSPIAIYGKAEGSKLTLCEIADDQEFQRVLVMGSKTPVDTTGCPFSIEISESGAAGSWSKGVDKFPVTLRKVASLDNTGDLKIDGTVEIPFWAETTRDRFAGIYTKSDAGICMTKMLVINKKKKTAVQEIGFDDEDCNAGMSTTPIYMNVQKWVEAGKDIISVEFGGGKFAGANDYVLNPKTGKYHLKK</sequence>
<comment type="caution">
    <text evidence="2">The sequence shown here is derived from an EMBL/GenBank/DDBJ whole genome shotgun (WGS) entry which is preliminary data.</text>
</comment>
<organism evidence="2 3">
    <name type="scientific">Mesorhizobium argentiipisi</name>
    <dbReference type="NCBI Taxonomy" id="3015175"/>
    <lineage>
        <taxon>Bacteria</taxon>
        <taxon>Pseudomonadati</taxon>
        <taxon>Pseudomonadota</taxon>
        <taxon>Alphaproteobacteria</taxon>
        <taxon>Hyphomicrobiales</taxon>
        <taxon>Phyllobacteriaceae</taxon>
        <taxon>Mesorhizobium</taxon>
    </lineage>
</organism>
<keyword evidence="3" id="KW-1185">Reference proteome</keyword>
<accession>A0ABU8KHS7</accession>
<dbReference type="EMBL" id="JAPYKO010000018">
    <property type="protein sequence ID" value="MEI9404977.1"/>
    <property type="molecule type" value="Genomic_DNA"/>
</dbReference>
<feature type="chain" id="PRO_5046945807" evidence="1">
    <location>
        <begin position="22"/>
        <end position="252"/>
    </location>
</feature>
<evidence type="ECO:0000313" key="2">
    <source>
        <dbReference type="EMBL" id="MEI9404977.1"/>
    </source>
</evidence>
<name>A0ABU8KHS7_9HYPH</name>
<reference evidence="2 3" key="1">
    <citation type="submission" date="2022-12" db="EMBL/GenBank/DDBJ databases">
        <authorList>
            <person name="Muema E."/>
        </authorList>
    </citation>
    <scope>NUCLEOTIDE SEQUENCE [LARGE SCALE GENOMIC DNA]</scope>
    <source>
        <strain evidence="3">1330</strain>
    </source>
</reference>
<proteinExistence type="predicted"/>
<gene>
    <name evidence="2" type="ORF">O7A05_22845</name>
</gene>